<name>A0ACB8DV19_DERSI</name>
<dbReference type="EMBL" id="CM023470">
    <property type="protein sequence ID" value="KAH7978277.1"/>
    <property type="molecule type" value="Genomic_DNA"/>
</dbReference>
<dbReference type="Proteomes" id="UP000821865">
    <property type="component" value="Chromosome 1"/>
</dbReference>
<protein>
    <submittedName>
        <fullName evidence="1">Uncharacterized protein</fullName>
    </submittedName>
</protein>
<gene>
    <name evidence="1" type="ORF">HPB49_004952</name>
</gene>
<keyword evidence="2" id="KW-1185">Reference proteome</keyword>
<reference evidence="1" key="1">
    <citation type="submission" date="2020-05" db="EMBL/GenBank/DDBJ databases">
        <title>Large-scale comparative analyses of tick genomes elucidate their genetic diversity and vector capacities.</title>
        <authorList>
            <person name="Jia N."/>
            <person name="Wang J."/>
            <person name="Shi W."/>
            <person name="Du L."/>
            <person name="Sun Y."/>
            <person name="Zhan W."/>
            <person name="Jiang J."/>
            <person name="Wang Q."/>
            <person name="Zhang B."/>
            <person name="Ji P."/>
            <person name="Sakyi L.B."/>
            <person name="Cui X."/>
            <person name="Yuan T."/>
            <person name="Jiang B."/>
            <person name="Yang W."/>
            <person name="Lam T.T.-Y."/>
            <person name="Chang Q."/>
            <person name="Ding S."/>
            <person name="Wang X."/>
            <person name="Zhu J."/>
            <person name="Ruan X."/>
            <person name="Zhao L."/>
            <person name="Wei J."/>
            <person name="Que T."/>
            <person name="Du C."/>
            <person name="Cheng J."/>
            <person name="Dai P."/>
            <person name="Han X."/>
            <person name="Huang E."/>
            <person name="Gao Y."/>
            <person name="Liu J."/>
            <person name="Shao H."/>
            <person name="Ye R."/>
            <person name="Li L."/>
            <person name="Wei W."/>
            <person name="Wang X."/>
            <person name="Wang C."/>
            <person name="Yang T."/>
            <person name="Huo Q."/>
            <person name="Li W."/>
            <person name="Guo W."/>
            <person name="Chen H."/>
            <person name="Zhou L."/>
            <person name="Ni X."/>
            <person name="Tian J."/>
            <person name="Zhou Y."/>
            <person name="Sheng Y."/>
            <person name="Liu T."/>
            <person name="Pan Y."/>
            <person name="Xia L."/>
            <person name="Li J."/>
            <person name="Zhao F."/>
            <person name="Cao W."/>
        </authorList>
    </citation>
    <scope>NUCLEOTIDE SEQUENCE</scope>
    <source>
        <strain evidence="1">Dsil-2018</strain>
    </source>
</reference>
<evidence type="ECO:0000313" key="2">
    <source>
        <dbReference type="Proteomes" id="UP000821865"/>
    </source>
</evidence>
<proteinExistence type="predicted"/>
<comment type="caution">
    <text evidence="1">The sequence shown here is derived from an EMBL/GenBank/DDBJ whole genome shotgun (WGS) entry which is preliminary data.</text>
</comment>
<sequence length="119" mass="13087">MRVVIARRIFFRLRNHKDETSTSYGLEMTLGENLVPEQALQDQAAPARSPGADVHQQRYVPHSEGEGSRPRRPAPVPTWRTRPEASHAATLSALAGAAGSLETRLPSVLDLAVRAPKRE</sequence>
<evidence type="ECO:0000313" key="1">
    <source>
        <dbReference type="EMBL" id="KAH7978277.1"/>
    </source>
</evidence>
<organism evidence="1 2">
    <name type="scientific">Dermacentor silvarum</name>
    <name type="common">Tick</name>
    <dbReference type="NCBI Taxonomy" id="543639"/>
    <lineage>
        <taxon>Eukaryota</taxon>
        <taxon>Metazoa</taxon>
        <taxon>Ecdysozoa</taxon>
        <taxon>Arthropoda</taxon>
        <taxon>Chelicerata</taxon>
        <taxon>Arachnida</taxon>
        <taxon>Acari</taxon>
        <taxon>Parasitiformes</taxon>
        <taxon>Ixodida</taxon>
        <taxon>Ixodoidea</taxon>
        <taxon>Ixodidae</taxon>
        <taxon>Rhipicephalinae</taxon>
        <taxon>Dermacentor</taxon>
    </lineage>
</organism>
<accession>A0ACB8DV19</accession>